<dbReference type="KEGG" id="hms:HMU06840"/>
<evidence type="ECO:0000313" key="1">
    <source>
        <dbReference type="EMBL" id="CBG39942.1"/>
    </source>
</evidence>
<sequence>MKPSHVLISHLFNQLPITAKVKQRKELEKIKIFLSKTMKDSLLFIHLKQNRLLMAFDNPIICNEFNKYHTKKLAQDLKCYQEVFGFLPEDLKICGYVPLNKLKSYTREEEPIFITSFHEPARGHFINHATTPSLHAKFEALRQVILEQQC</sequence>
<accession>D3UHH0</accession>
<dbReference type="STRING" id="679897.HMU06840"/>
<gene>
    <name evidence="1" type="ordered locus">HMU06840</name>
</gene>
<name>D3UHH0_HELM1</name>
<keyword evidence="2" id="KW-1185">Reference proteome</keyword>
<dbReference type="HOGENOM" id="CLU_134333_0_0_7"/>
<proteinExistence type="predicted"/>
<reference evidence="1 2" key="1">
    <citation type="journal article" date="2010" name="BMC Genomics">
        <title>Comparative genomics and proteomics of Helicobacter mustelae, an ulcerogenic and carcinogenic gastric pathogen.</title>
        <authorList>
            <person name="O'Toole P.W."/>
            <person name="Snelling W.J."/>
            <person name="Canchaya C."/>
            <person name="Forde B.M."/>
            <person name="Hardie K.R."/>
            <person name="Josenhans C."/>
            <person name="Graham R.L.J."/>
            <person name="McMullan G."/>
            <person name="Parkhill J."/>
            <person name="Belda E."/>
            <person name="Bentley S.D."/>
        </authorList>
    </citation>
    <scope>NUCLEOTIDE SEQUENCE [LARGE SCALE GENOMIC DNA]</scope>
    <source>
        <strain evidence="2">ATCC 43772 / LMG 18044 / NCTC 12198 / 12198</strain>
    </source>
</reference>
<dbReference type="EMBL" id="FN555004">
    <property type="protein sequence ID" value="CBG39942.1"/>
    <property type="molecule type" value="Genomic_DNA"/>
</dbReference>
<organism evidence="1 2">
    <name type="scientific">Helicobacter mustelae (strain ATCC 43772 / CCUG 25715 / CIP 103759 / LMG 18044 / NCTC 12198 / R85-136P)</name>
    <name type="common">Campylobacter mustelae</name>
    <dbReference type="NCBI Taxonomy" id="679897"/>
    <lineage>
        <taxon>Bacteria</taxon>
        <taxon>Pseudomonadati</taxon>
        <taxon>Campylobacterota</taxon>
        <taxon>Epsilonproteobacteria</taxon>
        <taxon>Campylobacterales</taxon>
        <taxon>Helicobacteraceae</taxon>
        <taxon>Helicobacter</taxon>
    </lineage>
</organism>
<dbReference type="AlphaFoldDB" id="D3UHH0"/>
<protein>
    <submittedName>
        <fullName evidence="1">Uncharacterized protein</fullName>
    </submittedName>
</protein>
<dbReference type="Proteomes" id="UP000001522">
    <property type="component" value="Chromosome"/>
</dbReference>
<evidence type="ECO:0000313" key="2">
    <source>
        <dbReference type="Proteomes" id="UP000001522"/>
    </source>
</evidence>
<dbReference type="RefSeq" id="WP_013023021.1">
    <property type="nucleotide sequence ID" value="NC_013949.1"/>
</dbReference>